<keyword evidence="4" id="KW-0309">Germination</keyword>
<dbReference type="RefSeq" id="WP_406789965.1">
    <property type="nucleotide sequence ID" value="NZ_JBJIAA010000032.1"/>
</dbReference>
<feature type="transmembrane region" description="Helical" evidence="8">
    <location>
        <begin position="40"/>
        <end position="62"/>
    </location>
</feature>
<feature type="transmembrane region" description="Helical" evidence="8">
    <location>
        <begin position="118"/>
        <end position="136"/>
    </location>
</feature>
<keyword evidence="3" id="KW-0813">Transport</keyword>
<evidence type="ECO:0000256" key="8">
    <source>
        <dbReference type="SAM" id="Phobius"/>
    </source>
</evidence>
<keyword evidence="6 8" id="KW-1133">Transmembrane helix</keyword>
<keyword evidence="5 8" id="KW-0812">Transmembrane</keyword>
<comment type="caution">
    <text evidence="9">The sequence shown here is derived from an EMBL/GenBank/DDBJ whole genome shotgun (WGS) entry which is preliminary data.</text>
</comment>
<accession>A0ABW8TP66</accession>
<gene>
    <name evidence="9" type="ORF">ACJDT4_23080</name>
</gene>
<comment type="similarity">
    <text evidence="2">Belongs to the amino acid-polyamine-organocation (APC) superfamily. Spore germination protein (SGP) (TC 2.A.3.9) family.</text>
</comment>
<dbReference type="EMBL" id="JBJIAA010000032">
    <property type="protein sequence ID" value="MFL0253295.1"/>
    <property type="molecule type" value="Genomic_DNA"/>
</dbReference>
<keyword evidence="7 8" id="KW-0472">Membrane</keyword>
<feature type="transmembrane region" description="Helical" evidence="8">
    <location>
        <begin position="337"/>
        <end position="358"/>
    </location>
</feature>
<evidence type="ECO:0000256" key="3">
    <source>
        <dbReference type="ARBA" id="ARBA00022448"/>
    </source>
</evidence>
<evidence type="ECO:0000256" key="4">
    <source>
        <dbReference type="ARBA" id="ARBA00022544"/>
    </source>
</evidence>
<feature type="transmembrane region" description="Helical" evidence="8">
    <location>
        <begin position="12"/>
        <end position="34"/>
    </location>
</feature>
<dbReference type="Pfam" id="PF03845">
    <property type="entry name" value="Spore_permease"/>
    <property type="match status" value="1"/>
</dbReference>
<evidence type="ECO:0000256" key="6">
    <source>
        <dbReference type="ARBA" id="ARBA00022989"/>
    </source>
</evidence>
<sequence length="367" mass="41499">MENKSDEFGTYETIAIVTMAMVAKILYTSTSATIKSAGTAAWYMTIISCIVTIVFFLLIYKLMARFPGKNIFEIYEAVLGKVLGKLATIIFSIYLMFYCSSSIREFVEMIKSYSLPNTPPSIIIGTFILVLALLCYKGIENIARFSYLIFYPVLLGICLILVLAIPYYKLNYIKPYFGYGFKKTAFVGFLRSSAYQEVLLLCFIIKSIHGLKDLKKIGLGTILLSGVFFSVTILCCIMNFGYGTGQENVSGVYQLSRMIYYNRYFQRIEAVFLFIWVLAAIQNAALSLYFSIITYCGSFNIKEYKNLILPFCFFAFMGALIPSNFPEVIEINMIVIRQYGLFFSFVPAVIVLIISILLKKGGEKDNA</sequence>
<protein>
    <submittedName>
        <fullName evidence="9">Endospore germination permease</fullName>
    </submittedName>
</protein>
<evidence type="ECO:0000256" key="1">
    <source>
        <dbReference type="ARBA" id="ARBA00004141"/>
    </source>
</evidence>
<proteinExistence type="inferred from homology"/>
<organism evidence="9 10">
    <name type="scientific">Clostridium neuense</name>
    <dbReference type="NCBI Taxonomy" id="1728934"/>
    <lineage>
        <taxon>Bacteria</taxon>
        <taxon>Bacillati</taxon>
        <taxon>Bacillota</taxon>
        <taxon>Clostridia</taxon>
        <taxon>Eubacteriales</taxon>
        <taxon>Clostridiaceae</taxon>
        <taxon>Clostridium</taxon>
    </lineage>
</organism>
<dbReference type="PANTHER" id="PTHR34975:SF2">
    <property type="entry name" value="SPORE GERMINATION PROTEIN A2"/>
    <property type="match status" value="1"/>
</dbReference>
<feature type="transmembrane region" description="Helical" evidence="8">
    <location>
        <begin position="307"/>
        <end position="325"/>
    </location>
</feature>
<dbReference type="InterPro" id="IPR004761">
    <property type="entry name" value="Spore_GerAB"/>
</dbReference>
<reference evidence="9 10" key="1">
    <citation type="submission" date="2024-11" db="EMBL/GenBank/DDBJ databases">
        <authorList>
            <person name="Heng Y.C."/>
            <person name="Lim A.C.H."/>
            <person name="Lee J.K.Y."/>
            <person name="Kittelmann S."/>
        </authorList>
    </citation>
    <scope>NUCLEOTIDE SEQUENCE [LARGE SCALE GENOMIC DNA]</scope>
    <source>
        <strain evidence="9 10">WILCCON 0114</strain>
    </source>
</reference>
<feature type="transmembrane region" description="Helical" evidence="8">
    <location>
        <begin position="270"/>
        <end position="295"/>
    </location>
</feature>
<evidence type="ECO:0000313" key="9">
    <source>
        <dbReference type="EMBL" id="MFL0253295.1"/>
    </source>
</evidence>
<dbReference type="Proteomes" id="UP001623592">
    <property type="component" value="Unassembled WGS sequence"/>
</dbReference>
<evidence type="ECO:0000256" key="5">
    <source>
        <dbReference type="ARBA" id="ARBA00022692"/>
    </source>
</evidence>
<feature type="transmembrane region" description="Helical" evidence="8">
    <location>
        <begin position="74"/>
        <end position="98"/>
    </location>
</feature>
<dbReference type="PANTHER" id="PTHR34975">
    <property type="entry name" value="SPORE GERMINATION PROTEIN A2"/>
    <property type="match status" value="1"/>
</dbReference>
<name>A0ABW8TP66_9CLOT</name>
<evidence type="ECO:0000313" key="10">
    <source>
        <dbReference type="Proteomes" id="UP001623592"/>
    </source>
</evidence>
<evidence type="ECO:0000256" key="2">
    <source>
        <dbReference type="ARBA" id="ARBA00007998"/>
    </source>
</evidence>
<dbReference type="Gene3D" id="1.20.1740.10">
    <property type="entry name" value="Amino acid/polyamine transporter I"/>
    <property type="match status" value="1"/>
</dbReference>
<feature type="transmembrane region" description="Helical" evidence="8">
    <location>
        <begin position="217"/>
        <end position="242"/>
    </location>
</feature>
<comment type="subcellular location">
    <subcellularLocation>
        <location evidence="1">Membrane</location>
        <topology evidence="1">Multi-pass membrane protein</topology>
    </subcellularLocation>
</comment>
<keyword evidence="10" id="KW-1185">Reference proteome</keyword>
<evidence type="ECO:0000256" key="7">
    <source>
        <dbReference type="ARBA" id="ARBA00023136"/>
    </source>
</evidence>
<dbReference type="NCBIfam" id="TIGR00912">
    <property type="entry name" value="2A0309"/>
    <property type="match status" value="1"/>
</dbReference>
<feature type="transmembrane region" description="Helical" evidence="8">
    <location>
        <begin position="148"/>
        <end position="168"/>
    </location>
</feature>